<sequence>MVGRTLRHYSIQDGSEVHLILRLRGGRPAKQPIMDIAAGGEIKQAIKRDRYWQGTWDGNNTFSIPIHIVNSNQFRRIAGTAPPPSPVSASAYAEAGLPFFFKSVNEIEQQRGLASGAEPHVTTSLVKLDKKGHRIVHESRQKAYEHVKDPDHMLDWVTPRGDFRTVQDLEMEVEKMRVSDD</sequence>
<comment type="caution">
    <text evidence="1">The sequence shown here is derived from an EMBL/GenBank/DDBJ whole genome shotgun (WGS) entry which is preliminary data.</text>
</comment>
<dbReference type="Gene3D" id="3.10.20.90">
    <property type="entry name" value="Phosphatidylinositol 3-kinase Catalytic Subunit, Chain A, domain 1"/>
    <property type="match status" value="1"/>
</dbReference>
<protein>
    <submittedName>
        <fullName evidence="1">Integral membrane protein</fullName>
    </submittedName>
</protein>
<reference evidence="1 2" key="1">
    <citation type="submission" date="2024-02" db="EMBL/GenBank/DDBJ databases">
        <title>First draft genome assembly of two strains of Seiridium cardinale.</title>
        <authorList>
            <person name="Emiliani G."/>
            <person name="Scali E."/>
        </authorList>
    </citation>
    <scope>NUCLEOTIDE SEQUENCE [LARGE SCALE GENOMIC DNA]</scope>
    <source>
        <strain evidence="1 2">BM-138-000479</strain>
    </source>
</reference>
<evidence type="ECO:0000313" key="1">
    <source>
        <dbReference type="EMBL" id="KAK9780417.1"/>
    </source>
</evidence>
<dbReference type="EMBL" id="JARVKM010000006">
    <property type="protein sequence ID" value="KAK9780417.1"/>
    <property type="molecule type" value="Genomic_DNA"/>
</dbReference>
<evidence type="ECO:0000313" key="2">
    <source>
        <dbReference type="Proteomes" id="UP001465668"/>
    </source>
</evidence>
<name>A0ABR2Y2Z3_9PEZI</name>
<proteinExistence type="predicted"/>
<dbReference type="Proteomes" id="UP001465668">
    <property type="component" value="Unassembled WGS sequence"/>
</dbReference>
<organism evidence="1 2">
    <name type="scientific">Seiridium cardinale</name>
    <dbReference type="NCBI Taxonomy" id="138064"/>
    <lineage>
        <taxon>Eukaryota</taxon>
        <taxon>Fungi</taxon>
        <taxon>Dikarya</taxon>
        <taxon>Ascomycota</taxon>
        <taxon>Pezizomycotina</taxon>
        <taxon>Sordariomycetes</taxon>
        <taxon>Xylariomycetidae</taxon>
        <taxon>Amphisphaeriales</taxon>
        <taxon>Sporocadaceae</taxon>
        <taxon>Seiridium</taxon>
    </lineage>
</organism>
<keyword evidence="2" id="KW-1185">Reference proteome</keyword>
<accession>A0ABR2Y2Z3</accession>
<gene>
    <name evidence="1" type="ORF">SCAR479_02532</name>
</gene>